<protein>
    <submittedName>
        <fullName evidence="2">Uncharacterized protein</fullName>
    </submittedName>
</protein>
<dbReference type="AlphaFoldDB" id="A0AAD0Q977"/>
<name>A0AAD0Q977_9ACTN</name>
<evidence type="ECO:0000313" key="3">
    <source>
        <dbReference type="Proteomes" id="UP000253779"/>
    </source>
</evidence>
<dbReference type="Proteomes" id="UP000253779">
    <property type="component" value="Chromosome"/>
</dbReference>
<evidence type="ECO:0000256" key="1">
    <source>
        <dbReference type="SAM" id="MobiDB-lite"/>
    </source>
</evidence>
<reference evidence="2 3" key="1">
    <citation type="submission" date="2018-07" db="EMBL/GenBank/DDBJ databases">
        <title>Complete genome sequence of soil actinomycete Streptomyces cavourensis tj430.</title>
        <authorList>
            <person name="Wang P."/>
            <person name="Huang Y."/>
        </authorList>
    </citation>
    <scope>NUCLEOTIDE SEQUENCE [LARGE SCALE GENOMIC DNA]</scope>
    <source>
        <strain evidence="2 3">TJ430</strain>
    </source>
</reference>
<proteinExistence type="predicted"/>
<evidence type="ECO:0000313" key="2">
    <source>
        <dbReference type="EMBL" id="AXI74743.1"/>
    </source>
</evidence>
<gene>
    <name evidence="2" type="ORF">DTW94_28180</name>
</gene>
<dbReference type="EMBL" id="CP030930">
    <property type="protein sequence ID" value="AXI74743.1"/>
    <property type="molecule type" value="Genomic_DNA"/>
</dbReference>
<accession>A0AAD0Q977</accession>
<organism evidence="2 3">
    <name type="scientific">Streptomyces cavourensis</name>
    <dbReference type="NCBI Taxonomy" id="67258"/>
    <lineage>
        <taxon>Bacteria</taxon>
        <taxon>Bacillati</taxon>
        <taxon>Actinomycetota</taxon>
        <taxon>Actinomycetes</taxon>
        <taxon>Kitasatosporales</taxon>
        <taxon>Streptomycetaceae</taxon>
        <taxon>Streptomyces</taxon>
    </lineage>
</organism>
<feature type="region of interest" description="Disordered" evidence="1">
    <location>
        <begin position="20"/>
        <end position="58"/>
    </location>
</feature>
<sequence length="89" mass="9264">MTGTLMAPDRSLCTRITRTREMGEIGAGAGKSVDATGSGRTKVGRDRTTGEPVPANRSRNQEVRTLMTVVAVGTAHDPKSIVPTPVATG</sequence>